<dbReference type="InterPro" id="IPR011765">
    <property type="entry name" value="Pept_M16_N"/>
</dbReference>
<evidence type="ECO:0000256" key="2">
    <source>
        <dbReference type="ARBA" id="ARBA00002184"/>
    </source>
</evidence>
<feature type="domain" description="Peptidase M16 N-terminal" evidence="15">
    <location>
        <begin position="58"/>
        <end position="183"/>
    </location>
</feature>
<evidence type="ECO:0000313" key="19">
    <source>
        <dbReference type="EMBL" id="AJA45584.1"/>
    </source>
</evidence>
<protein>
    <recommendedName>
        <fullName evidence="5">Protease 3</fullName>
        <ecNumber evidence="4">3.4.24.55</ecNumber>
    </recommendedName>
    <alternativeName>
        <fullName evidence="13">Pitrilysin</fullName>
    </alternativeName>
    <alternativeName>
        <fullName evidence="12">Protease III</fullName>
    </alternativeName>
    <alternativeName>
        <fullName evidence="11">Protease pi</fullName>
    </alternativeName>
</protein>
<evidence type="ECO:0000256" key="10">
    <source>
        <dbReference type="ARBA" id="ARBA00023049"/>
    </source>
</evidence>
<evidence type="ECO:0000256" key="5">
    <source>
        <dbReference type="ARBA" id="ARBA00017565"/>
    </source>
</evidence>
<proteinExistence type="inferred from homology"/>
<evidence type="ECO:0000256" key="1">
    <source>
        <dbReference type="ARBA" id="ARBA00001947"/>
    </source>
</evidence>
<evidence type="ECO:0000259" key="15">
    <source>
        <dbReference type="Pfam" id="PF00675"/>
    </source>
</evidence>
<organism evidence="19 20">
    <name type="scientific">Frischella perrara</name>
    <dbReference type="NCBI Taxonomy" id="1267021"/>
    <lineage>
        <taxon>Bacteria</taxon>
        <taxon>Pseudomonadati</taxon>
        <taxon>Pseudomonadota</taxon>
        <taxon>Gammaproteobacteria</taxon>
        <taxon>Orbales</taxon>
        <taxon>Orbaceae</taxon>
        <taxon>Frischella</taxon>
    </lineage>
</organism>
<evidence type="ECO:0000256" key="11">
    <source>
        <dbReference type="ARBA" id="ARBA00029597"/>
    </source>
</evidence>
<dbReference type="AlphaFoldDB" id="A0A0A7S241"/>
<evidence type="ECO:0000256" key="8">
    <source>
        <dbReference type="ARBA" id="ARBA00022801"/>
    </source>
</evidence>
<dbReference type="InterPro" id="IPR054734">
    <property type="entry name" value="PqqF-like_C_4"/>
</dbReference>
<evidence type="ECO:0000256" key="6">
    <source>
        <dbReference type="ARBA" id="ARBA00022670"/>
    </source>
</evidence>
<evidence type="ECO:0000259" key="18">
    <source>
        <dbReference type="Pfam" id="PF22456"/>
    </source>
</evidence>
<evidence type="ECO:0000256" key="9">
    <source>
        <dbReference type="ARBA" id="ARBA00022833"/>
    </source>
</evidence>
<dbReference type="KEGG" id="fpp:FPB0191_01768"/>
<dbReference type="EC" id="3.4.24.55" evidence="4"/>
<feature type="domain" description="Coenzyme PQQ synthesis protein F-like C-terminal lobe" evidence="18">
    <location>
        <begin position="780"/>
        <end position="875"/>
    </location>
</feature>
<evidence type="ECO:0000259" key="16">
    <source>
        <dbReference type="Pfam" id="PF05193"/>
    </source>
</evidence>
<evidence type="ECO:0000259" key="17">
    <source>
        <dbReference type="Pfam" id="PF16187"/>
    </source>
</evidence>
<accession>A0A0A7S241</accession>
<keyword evidence="14" id="KW-0732">Signal</keyword>
<dbReference type="MEROPS" id="M16.001"/>
<dbReference type="Pfam" id="PF00675">
    <property type="entry name" value="Peptidase_M16"/>
    <property type="match status" value="1"/>
</dbReference>
<evidence type="ECO:0000313" key="20">
    <source>
        <dbReference type="Proteomes" id="UP000030901"/>
    </source>
</evidence>
<keyword evidence="7" id="KW-0479">Metal-binding</keyword>
<dbReference type="InterPro" id="IPR032632">
    <property type="entry name" value="Peptidase_M16_M"/>
</dbReference>
<keyword evidence="20" id="KW-1185">Reference proteome</keyword>
<dbReference type="GO" id="GO:0046872">
    <property type="term" value="F:metal ion binding"/>
    <property type="evidence" value="ECO:0007669"/>
    <property type="project" value="UniProtKB-KW"/>
</dbReference>
<comment type="similarity">
    <text evidence="3">Belongs to the peptidase M16 family.</text>
</comment>
<dbReference type="PANTHER" id="PTHR43690">
    <property type="entry name" value="NARDILYSIN"/>
    <property type="match status" value="1"/>
</dbReference>
<evidence type="ECO:0000256" key="3">
    <source>
        <dbReference type="ARBA" id="ARBA00007261"/>
    </source>
</evidence>
<name>A0A0A7S241_FRIPE</name>
<feature type="chain" id="PRO_5002046679" description="Protease 3" evidence="14">
    <location>
        <begin position="26"/>
        <end position="958"/>
    </location>
</feature>
<dbReference type="EMBL" id="CP009056">
    <property type="protein sequence ID" value="AJA45584.1"/>
    <property type="molecule type" value="Genomic_DNA"/>
</dbReference>
<evidence type="ECO:0000256" key="14">
    <source>
        <dbReference type="SAM" id="SignalP"/>
    </source>
</evidence>
<dbReference type="STRING" id="1267021.FPB0191_01768"/>
<comment type="function">
    <text evidence="2">Endopeptidase that degrades small peptides of less than 7 kDa, such as glucagon and insulin.</text>
</comment>
<dbReference type="NCBIfam" id="NF011681">
    <property type="entry name" value="PRK15101.1"/>
    <property type="match status" value="1"/>
</dbReference>
<keyword evidence="10" id="KW-0482">Metalloprotease</keyword>
<evidence type="ECO:0000256" key="13">
    <source>
        <dbReference type="ARBA" id="ARBA00033450"/>
    </source>
</evidence>
<dbReference type="GO" id="GO:0004222">
    <property type="term" value="F:metalloendopeptidase activity"/>
    <property type="evidence" value="ECO:0007669"/>
    <property type="project" value="UniProtKB-EC"/>
</dbReference>
<sequence>MKKLCRCLFLCFASLLSSIPLLVFATEQSYSVSNVEINKSERDDRRYEVIRLINGINVLLISDEKAVKSLGALALPIGSLYDPKLQQGLAHYTEHMVLMGSKKYPNPSDFSEYLSAHAGSYNASTTLNRTSFYFDVENSAFEGALDRLADAISEPLFDPKYADKERNAVNSEFTLSRSNDGFRIFQTDAETINQNHPASMFSGGNLETLSDKPNSQLHKELVDFHHKYYLPDIMSGVLYSNQSLNDLAQLAEKTFGRIQVNKNKIQKINQSAITKENVGKIIYMEPAQPKKVLYIQFPIENNLDKFADKSDEYIGYMIRNRSPNTLFDKLQKQGLIESINAYNDPIRYGTSGVFSIYVNLTDNGLDERDRVLASIFSYLKLLKKEGIDKRYYDELQKVLALEFKYSDITQDMSYVEYLSDQMLLYPTQHILDADYVANHFNKQAIEQRLESLTLKNARIWFIAPNQKTDKRAKFLDVPYQIENISTSQINQIMKEADQLQFSLPLFNPYIPDRFEIDQKPTKEEQLINQPFNPKGNYFHFASKYFAEDPKAAVILSLRNNFVDDNVKNQVMFITLNYLVKRQLATLNFQADVAGIFIGTFNDSGIEITANGFNQHILALIEATLATYRTFDIKEEDLALAKSWYLERLDEADHANSNSLAMQPIYAITGKTYFNRKDKRQAISTVTVEDLQNFRQQLLTNSVPYMLTFGNLSDQQALELYKTVKNHLNSDIEYYPDSTWDINHQINAIITQNAVSSDNALFMGFVPKGYDKIASGNISMLLSQIIYPWFYDQLRSNEQLGYIVSVFSFDISNSSGIGFLIQSNEHDPAYLNERYQAFYPVILERLNALSDAEFDNYKQSILNQWMMPAQTFYEEFGDYYVDYYDSLFKFDTKRKSIEQFKLLTKNDVIEFFKQSVIQQNGLTIASEVIGNQPDKELNHVKGLTPYQNAAELQRVLSSL</sequence>
<keyword evidence="8 19" id="KW-0378">Hydrolase</keyword>
<dbReference type="Pfam" id="PF05193">
    <property type="entry name" value="Peptidase_M16_C"/>
    <property type="match status" value="1"/>
</dbReference>
<dbReference type="GO" id="GO:0006508">
    <property type="term" value="P:proteolysis"/>
    <property type="evidence" value="ECO:0007669"/>
    <property type="project" value="UniProtKB-KW"/>
</dbReference>
<dbReference type="FunFam" id="3.30.830.10:FF:000012">
    <property type="entry name" value="Protease 3"/>
    <property type="match status" value="1"/>
</dbReference>
<dbReference type="PANTHER" id="PTHR43690:SF18">
    <property type="entry name" value="INSULIN-DEGRADING ENZYME-RELATED"/>
    <property type="match status" value="1"/>
</dbReference>
<dbReference type="Pfam" id="PF16187">
    <property type="entry name" value="Peptidase_M16_M"/>
    <property type="match status" value="1"/>
</dbReference>
<dbReference type="SUPFAM" id="SSF63411">
    <property type="entry name" value="LuxS/MPP-like metallohydrolase"/>
    <property type="match status" value="4"/>
</dbReference>
<keyword evidence="6" id="KW-0645">Protease</keyword>
<feature type="domain" description="Peptidase M16 middle/third" evidence="17">
    <location>
        <begin position="403"/>
        <end position="680"/>
    </location>
</feature>
<feature type="domain" description="Peptidase M16 C-terminal" evidence="16">
    <location>
        <begin position="219"/>
        <end position="398"/>
    </location>
</feature>
<dbReference type="InterPro" id="IPR050626">
    <property type="entry name" value="Peptidase_M16"/>
</dbReference>
<reference evidence="19 20" key="1">
    <citation type="journal article" date="2014" name="Appl. Environ. Microbiol.">
        <title>Gut symbionts from distinct hosts exhibit genotoxic activity via divergent colibactin biosynthetic pathways.</title>
        <authorList>
            <person name="Engel P."/>
            <person name="Vizcaino M.I."/>
            <person name="Crawford J.M."/>
        </authorList>
    </citation>
    <scope>NUCLEOTIDE SEQUENCE [LARGE SCALE GENOMIC DNA]</scope>
    <source>
        <strain evidence="19 20">PEB0191</strain>
    </source>
</reference>
<keyword evidence="9" id="KW-0862">Zinc</keyword>
<gene>
    <name evidence="19" type="ORF">FPB0191_01768</name>
</gene>
<dbReference type="Gene3D" id="3.30.830.10">
    <property type="entry name" value="Metalloenzyme, LuxS/M16 peptidase-like"/>
    <property type="match status" value="4"/>
</dbReference>
<comment type="cofactor">
    <cofactor evidence="1">
        <name>Zn(2+)</name>
        <dbReference type="ChEBI" id="CHEBI:29105"/>
    </cofactor>
</comment>
<dbReference type="RefSeq" id="WP_052236901.1">
    <property type="nucleotide sequence ID" value="NZ_CP009056.1"/>
</dbReference>
<dbReference type="InterPro" id="IPR011249">
    <property type="entry name" value="Metalloenz_LuxS/M16"/>
</dbReference>
<feature type="signal peptide" evidence="14">
    <location>
        <begin position="1"/>
        <end position="25"/>
    </location>
</feature>
<dbReference type="HOGENOM" id="CLU_004639_1_3_6"/>
<evidence type="ECO:0000256" key="7">
    <source>
        <dbReference type="ARBA" id="ARBA00022723"/>
    </source>
</evidence>
<dbReference type="OrthoDB" id="9811314at2"/>
<dbReference type="Pfam" id="PF22456">
    <property type="entry name" value="PqqF-like_C_4"/>
    <property type="match status" value="1"/>
</dbReference>
<evidence type="ECO:0000256" key="12">
    <source>
        <dbReference type="ARBA" id="ARBA00031184"/>
    </source>
</evidence>
<dbReference type="Proteomes" id="UP000030901">
    <property type="component" value="Chromosome"/>
</dbReference>
<dbReference type="InterPro" id="IPR007863">
    <property type="entry name" value="Peptidase_M16_C"/>
</dbReference>
<evidence type="ECO:0000256" key="4">
    <source>
        <dbReference type="ARBA" id="ARBA00012449"/>
    </source>
</evidence>